<comment type="caution">
    <text evidence="1">The sequence shown here is derived from an EMBL/GenBank/DDBJ whole genome shotgun (WGS) entry which is preliminary data.</text>
</comment>
<reference evidence="1" key="1">
    <citation type="journal article" date="2014" name="Front. Microbiol.">
        <title>High frequency of phylogenetically diverse reductive dehalogenase-homologous genes in deep subseafloor sedimentary metagenomes.</title>
        <authorList>
            <person name="Kawai M."/>
            <person name="Futagami T."/>
            <person name="Toyoda A."/>
            <person name="Takaki Y."/>
            <person name="Nishi S."/>
            <person name="Hori S."/>
            <person name="Arai W."/>
            <person name="Tsubouchi T."/>
            <person name="Morono Y."/>
            <person name="Uchiyama I."/>
            <person name="Ito T."/>
            <person name="Fujiyama A."/>
            <person name="Inagaki F."/>
            <person name="Takami H."/>
        </authorList>
    </citation>
    <scope>NUCLEOTIDE SEQUENCE</scope>
    <source>
        <strain evidence="1">Expedition CK06-06</strain>
    </source>
</reference>
<proteinExistence type="predicted"/>
<dbReference type="AlphaFoldDB" id="X1MVW1"/>
<evidence type="ECO:0000313" key="1">
    <source>
        <dbReference type="EMBL" id="GAI10469.1"/>
    </source>
</evidence>
<sequence>MKLEIDRLTIHRIYARARWKLENLKLIQTIPIEDTMDPFESTLRPGDNIRLDGKAYHVDTKELARKIPHVYIIYNISEGHYTPSGWIGVGKVEV</sequence>
<gene>
    <name evidence="1" type="ORF">S06H3_17849</name>
</gene>
<organism evidence="1">
    <name type="scientific">marine sediment metagenome</name>
    <dbReference type="NCBI Taxonomy" id="412755"/>
    <lineage>
        <taxon>unclassified sequences</taxon>
        <taxon>metagenomes</taxon>
        <taxon>ecological metagenomes</taxon>
    </lineage>
</organism>
<protein>
    <submittedName>
        <fullName evidence="1">Uncharacterized protein</fullName>
    </submittedName>
</protein>
<accession>X1MVW1</accession>
<name>X1MVW1_9ZZZZ</name>
<dbReference type="EMBL" id="BARV01008960">
    <property type="protein sequence ID" value="GAI10469.1"/>
    <property type="molecule type" value="Genomic_DNA"/>
</dbReference>